<sequence>MITLQCLLEFRSEEDRQKVLDLMRRFSSAERYGYQRLLEGHERNGLKSHLAGLFQINTRYADDAILKAQSVLKSCRERGQSPSRVVFGGRNLFEKLKKKHLNGSRREELKREWRERRQGNLYSRGDRSKQGNLNLRFVWLEGELYLRICMGERQWVWAKVVRPVKREKDKWTGFIWSLHQAEKTGEWFPYDVELKLRNGKVYALVSIREKFPPATVTLRNGVLGIDVNAYPFHLALAEVSPDGNLVGYERISLHELISASHDKREYLCWQVAHRVVNLALQKGRAIAMEDLEKLPKGRRGDGLPKLRKKLQRWIYKSLLEKIEVLAKRRRVEVAKKDPSYTSVIGKLKYAPQYLVDKDVAGALVIGRRALGFEEKLPENYKLLFRDEEYLLYALAQLEEKVKELKRELKGEGNEWRKKAIKKRLSATRGELKTLQRHLRMLQSGESEPVSRDPADQRKEPVRGHPPGWRKSWRVLSAALTVPLLEKSPQVKGTVRDFSPLRVILVSGDWERAVRRSVPVPGAGAAVQECSNTFVQF</sequence>
<name>A0A3D8P3L2_9THEO</name>
<feature type="region of interest" description="Disordered" evidence="3">
    <location>
        <begin position="442"/>
        <end position="465"/>
    </location>
</feature>
<organism evidence="4 5">
    <name type="scientific">Ammonifex thiophilus</name>
    <dbReference type="NCBI Taxonomy" id="444093"/>
    <lineage>
        <taxon>Bacteria</taxon>
        <taxon>Bacillati</taxon>
        <taxon>Bacillota</taxon>
        <taxon>Clostridia</taxon>
        <taxon>Thermoanaerobacterales</taxon>
        <taxon>Thermoanaerobacteraceae</taxon>
        <taxon>Ammonifex</taxon>
    </lineage>
</organism>
<dbReference type="RefSeq" id="WP_115793136.1">
    <property type="nucleotide sequence ID" value="NZ_QSLN01000015.1"/>
</dbReference>
<dbReference type="EMBL" id="QSLN01000015">
    <property type="protein sequence ID" value="RDV81807.1"/>
    <property type="molecule type" value="Genomic_DNA"/>
</dbReference>
<dbReference type="GO" id="GO:0003677">
    <property type="term" value="F:DNA binding"/>
    <property type="evidence" value="ECO:0007669"/>
    <property type="project" value="UniProtKB-KW"/>
</dbReference>
<feature type="coiled-coil region" evidence="2">
    <location>
        <begin position="387"/>
        <end position="414"/>
    </location>
</feature>
<dbReference type="AlphaFoldDB" id="A0A3D8P3L2"/>
<evidence type="ECO:0000256" key="1">
    <source>
        <dbReference type="ARBA" id="ARBA00023125"/>
    </source>
</evidence>
<dbReference type="NCBIfam" id="TIGR01765">
    <property type="entry name" value="tspaseT_teng_N"/>
    <property type="match status" value="1"/>
</dbReference>
<dbReference type="InterPro" id="IPR010095">
    <property type="entry name" value="Cas12f1-like_TNB"/>
</dbReference>
<reference evidence="4 5" key="1">
    <citation type="submission" date="2018-08" db="EMBL/GenBank/DDBJ databases">
        <title>Form III RuBisCO-mediated autotrophy in Thermodesulfobium bacteria.</title>
        <authorList>
            <person name="Toshchakov S.V."/>
            <person name="Kublanov I.V."/>
            <person name="Frolov E."/>
            <person name="Bonch-Osmolovskaya E.A."/>
            <person name="Tourova T.P."/>
            <person name="Chernych N.A."/>
            <person name="Lebedinsky A.V."/>
        </authorList>
    </citation>
    <scope>NUCLEOTIDE SEQUENCE [LARGE SCALE GENOMIC DNA]</scope>
    <source>
        <strain evidence="4 5">SR</strain>
    </source>
</reference>
<keyword evidence="2" id="KW-0175">Coiled coil</keyword>
<protein>
    <submittedName>
        <fullName evidence="4">Transposase</fullName>
    </submittedName>
</protein>
<gene>
    <name evidence="4" type="ORF">DXX99_08890</name>
</gene>
<dbReference type="InterPro" id="IPR010094">
    <property type="entry name" value="Transposase_put_N"/>
</dbReference>
<keyword evidence="1" id="KW-0238">DNA-binding</keyword>
<evidence type="ECO:0000313" key="4">
    <source>
        <dbReference type="EMBL" id="RDV81807.1"/>
    </source>
</evidence>
<evidence type="ECO:0000313" key="5">
    <source>
        <dbReference type="Proteomes" id="UP000256329"/>
    </source>
</evidence>
<evidence type="ECO:0000256" key="3">
    <source>
        <dbReference type="SAM" id="MobiDB-lite"/>
    </source>
</evidence>
<proteinExistence type="predicted"/>
<dbReference type="Proteomes" id="UP000256329">
    <property type="component" value="Unassembled WGS sequence"/>
</dbReference>
<keyword evidence="5" id="KW-1185">Reference proteome</keyword>
<dbReference type="NCBIfam" id="TIGR01766">
    <property type="entry name" value="IS200/IS605 family accessory protein TnpB-like domain"/>
    <property type="match status" value="1"/>
</dbReference>
<accession>A0A3D8P3L2</accession>
<dbReference type="OrthoDB" id="1718310at2"/>
<comment type="caution">
    <text evidence="4">The sequence shown here is derived from an EMBL/GenBank/DDBJ whole genome shotgun (WGS) entry which is preliminary data.</text>
</comment>
<evidence type="ECO:0000256" key="2">
    <source>
        <dbReference type="SAM" id="Coils"/>
    </source>
</evidence>
<feature type="compositionally biased region" description="Basic and acidic residues" evidence="3">
    <location>
        <begin position="448"/>
        <end position="462"/>
    </location>
</feature>